<keyword evidence="2" id="KW-1185">Reference proteome</keyword>
<proteinExistence type="predicted"/>
<reference evidence="1" key="1">
    <citation type="submission" date="2022-07" db="EMBL/GenBank/DDBJ databases">
        <title>Phylogenomic reconstructions and comparative analyses of Kickxellomycotina fungi.</title>
        <authorList>
            <person name="Reynolds N.K."/>
            <person name="Stajich J.E."/>
            <person name="Barry K."/>
            <person name="Grigoriev I.V."/>
            <person name="Crous P."/>
            <person name="Smith M.E."/>
        </authorList>
    </citation>
    <scope>NUCLEOTIDE SEQUENCE</scope>
    <source>
        <strain evidence="1">RSA 861</strain>
    </source>
</reference>
<sequence length="471" mass="54042">SHDKDIASRTEPWFKEWISYQSPPDNVRRTDEEIDNDEIADEELADDFEWLERAPPVAGEDNEERLVRERRLPQRVLDQDYRALRNQYLDNEVRDEDTTEIREYMQGTIWPVAEPLVEAILYRQVLHRNLLKYRVTPLGNVYASAQVSPFPSYPLRSEESVRGVTIVDDGDFAAYRPGVEAAISNQVSIMNTLLPRVIHDFRPELLKINNAVRPINFDDVFSHKNEANPALRFPQALLLGDFRYLKNLKQVLVSRLGRYGVMDILHQGSAIPTSHLQFMEVVINRQDTRNAISIAFEHDDLVPSLAQITNRMHRITNWRTFKSMSDLYEQKVQGVIHQSIVVAFAALGMLGHLDTYLPGPTDGNTPYANRKDEQNLAILVADRTGQLGFIEKILEWDTGFSDDEACRLKGSGLYLGWEPRTERVKDLVQRCESSNPSLAFKNDLPVYIGADDKLYFLTYDSMVTTEPTTLQ</sequence>
<feature type="non-terminal residue" evidence="1">
    <location>
        <position position="1"/>
    </location>
</feature>
<evidence type="ECO:0000313" key="1">
    <source>
        <dbReference type="EMBL" id="KAJ1922530.1"/>
    </source>
</evidence>
<dbReference type="AlphaFoldDB" id="A0A9W8AC39"/>
<dbReference type="EMBL" id="JANBPT010000389">
    <property type="protein sequence ID" value="KAJ1922530.1"/>
    <property type="molecule type" value="Genomic_DNA"/>
</dbReference>
<name>A0A9W8AC39_9FUNG</name>
<dbReference type="Proteomes" id="UP001150569">
    <property type="component" value="Unassembled WGS sequence"/>
</dbReference>
<accession>A0A9W8AC39</accession>
<organism evidence="1 2">
    <name type="scientific">Tieghemiomyces parasiticus</name>
    <dbReference type="NCBI Taxonomy" id="78921"/>
    <lineage>
        <taxon>Eukaryota</taxon>
        <taxon>Fungi</taxon>
        <taxon>Fungi incertae sedis</taxon>
        <taxon>Zoopagomycota</taxon>
        <taxon>Kickxellomycotina</taxon>
        <taxon>Dimargaritomycetes</taxon>
        <taxon>Dimargaritales</taxon>
        <taxon>Dimargaritaceae</taxon>
        <taxon>Tieghemiomyces</taxon>
    </lineage>
</organism>
<protein>
    <submittedName>
        <fullName evidence="1">Uncharacterized protein</fullName>
    </submittedName>
</protein>
<gene>
    <name evidence="1" type="ORF">IWQ60_006457</name>
</gene>
<evidence type="ECO:0000313" key="2">
    <source>
        <dbReference type="Proteomes" id="UP001150569"/>
    </source>
</evidence>
<comment type="caution">
    <text evidence="1">The sequence shown here is derived from an EMBL/GenBank/DDBJ whole genome shotgun (WGS) entry which is preliminary data.</text>
</comment>